<organism evidence="1 2">
    <name type="scientific">Saccharopolyspora oryzae</name>
    <dbReference type="NCBI Taxonomy" id="2997343"/>
    <lineage>
        <taxon>Bacteria</taxon>
        <taxon>Bacillati</taxon>
        <taxon>Actinomycetota</taxon>
        <taxon>Actinomycetes</taxon>
        <taxon>Pseudonocardiales</taxon>
        <taxon>Pseudonocardiaceae</taxon>
        <taxon>Saccharopolyspora</taxon>
    </lineage>
</organism>
<reference evidence="1 2" key="1">
    <citation type="submission" date="2022-11" db="EMBL/GenBank/DDBJ databases">
        <title>Draft genome sequence of Saccharopolyspora sp. WRP15-2 isolated from rhizosphere soils of wild rice in Thailand.</title>
        <authorList>
            <person name="Duangmal K."/>
            <person name="Kammanee S."/>
            <person name="Muangham S."/>
        </authorList>
    </citation>
    <scope>NUCLEOTIDE SEQUENCE [LARGE SCALE GENOMIC DNA]</scope>
    <source>
        <strain evidence="1 2">WRP15-2</strain>
    </source>
</reference>
<dbReference type="RefSeq" id="WP_270946941.1">
    <property type="nucleotide sequence ID" value="NZ_JAQGLA010000003.1"/>
</dbReference>
<evidence type="ECO:0000313" key="1">
    <source>
        <dbReference type="EMBL" id="MDA3624372.1"/>
    </source>
</evidence>
<sequence>MAKSKPNPQQKADRALCPVPVSNVLQLKVYEVARAMRAAGATQQLTVGQAKTWKASPETAPEWFVALLAERTCRDAERIARAERHALEHEHRMLLLREKVERRLLAGAKHFRSDDAELVATDIAVQASKELVRNCGPVCGGPVDGLLPIEAAALRWAGVDPGDHSTWVIHRGDCEG</sequence>
<proteinExistence type="predicted"/>
<accession>A0ABT4URQ1</accession>
<dbReference type="EMBL" id="JAQGLA010000003">
    <property type="protein sequence ID" value="MDA3624372.1"/>
    <property type="molecule type" value="Genomic_DNA"/>
</dbReference>
<keyword evidence="2" id="KW-1185">Reference proteome</keyword>
<protein>
    <submittedName>
        <fullName evidence="1">Uncharacterized protein</fullName>
    </submittedName>
</protein>
<comment type="caution">
    <text evidence="1">The sequence shown here is derived from an EMBL/GenBank/DDBJ whole genome shotgun (WGS) entry which is preliminary data.</text>
</comment>
<dbReference type="Proteomes" id="UP001210380">
    <property type="component" value="Unassembled WGS sequence"/>
</dbReference>
<evidence type="ECO:0000313" key="2">
    <source>
        <dbReference type="Proteomes" id="UP001210380"/>
    </source>
</evidence>
<name>A0ABT4URQ1_9PSEU</name>
<gene>
    <name evidence="1" type="ORF">OU415_02920</name>
</gene>